<dbReference type="InterPro" id="IPR012132">
    <property type="entry name" value="GMC_OxRdtase"/>
</dbReference>
<dbReference type="InterPro" id="IPR007867">
    <property type="entry name" value="GMC_OxRtase_C"/>
</dbReference>
<comment type="caution">
    <text evidence="8">The sequence shown here is derived from an EMBL/GenBank/DDBJ whole genome shotgun (WGS) entry which is preliminary data.</text>
</comment>
<evidence type="ECO:0000256" key="1">
    <source>
        <dbReference type="ARBA" id="ARBA00001974"/>
    </source>
</evidence>
<keyword evidence="4 5" id="KW-0274">FAD</keyword>
<evidence type="ECO:0000313" key="9">
    <source>
        <dbReference type="Proteomes" id="UP001597063"/>
    </source>
</evidence>
<dbReference type="SUPFAM" id="SSF51905">
    <property type="entry name" value="FAD/NAD(P)-binding domain"/>
    <property type="match status" value="1"/>
</dbReference>
<dbReference type="InterPro" id="IPR036188">
    <property type="entry name" value="FAD/NAD-bd_sf"/>
</dbReference>
<gene>
    <name evidence="8" type="ORF">ACFQZM_47625</name>
</gene>
<dbReference type="Pfam" id="PF05199">
    <property type="entry name" value="GMC_oxred_C"/>
    <property type="match status" value="1"/>
</dbReference>
<dbReference type="PANTHER" id="PTHR11552:SF147">
    <property type="entry name" value="CHOLINE DEHYDROGENASE, MITOCHONDRIAL"/>
    <property type="match status" value="1"/>
</dbReference>
<dbReference type="SUPFAM" id="SSF54373">
    <property type="entry name" value="FAD-linked reductases, C-terminal domain"/>
    <property type="match status" value="1"/>
</dbReference>
<evidence type="ECO:0000256" key="5">
    <source>
        <dbReference type="RuleBase" id="RU003968"/>
    </source>
</evidence>
<evidence type="ECO:0000256" key="3">
    <source>
        <dbReference type="ARBA" id="ARBA00022630"/>
    </source>
</evidence>
<keyword evidence="3 5" id="KW-0285">Flavoprotein</keyword>
<dbReference type="EMBL" id="JBHTGP010000038">
    <property type="protein sequence ID" value="MFD0692230.1"/>
    <property type="molecule type" value="Genomic_DNA"/>
</dbReference>
<dbReference type="PANTHER" id="PTHR11552">
    <property type="entry name" value="GLUCOSE-METHANOL-CHOLINE GMC OXIDOREDUCTASE"/>
    <property type="match status" value="1"/>
</dbReference>
<dbReference type="RefSeq" id="WP_131755975.1">
    <property type="nucleotide sequence ID" value="NZ_CAACUY010000010.1"/>
</dbReference>
<keyword evidence="9" id="KW-1185">Reference proteome</keyword>
<organism evidence="8 9">
    <name type="scientific">Actinomadura fibrosa</name>
    <dbReference type="NCBI Taxonomy" id="111802"/>
    <lineage>
        <taxon>Bacteria</taxon>
        <taxon>Bacillati</taxon>
        <taxon>Actinomycetota</taxon>
        <taxon>Actinomycetes</taxon>
        <taxon>Streptosporangiales</taxon>
        <taxon>Thermomonosporaceae</taxon>
        <taxon>Actinomadura</taxon>
    </lineage>
</organism>
<evidence type="ECO:0000256" key="4">
    <source>
        <dbReference type="ARBA" id="ARBA00022827"/>
    </source>
</evidence>
<evidence type="ECO:0000259" key="7">
    <source>
        <dbReference type="PROSITE" id="PS00624"/>
    </source>
</evidence>
<feature type="domain" description="Glucose-methanol-choline oxidoreductase N-terminal" evidence="6">
    <location>
        <begin position="82"/>
        <end position="105"/>
    </location>
</feature>
<dbReference type="InterPro" id="IPR000172">
    <property type="entry name" value="GMC_OxRdtase_N"/>
</dbReference>
<comment type="cofactor">
    <cofactor evidence="1">
        <name>FAD</name>
        <dbReference type="ChEBI" id="CHEBI:57692"/>
    </cofactor>
</comment>
<dbReference type="Gene3D" id="3.30.560.10">
    <property type="entry name" value="Glucose Oxidase, domain 3"/>
    <property type="match status" value="1"/>
</dbReference>
<dbReference type="Proteomes" id="UP001597063">
    <property type="component" value="Unassembled WGS sequence"/>
</dbReference>
<reference evidence="9" key="1">
    <citation type="journal article" date="2019" name="Int. J. Syst. Evol. Microbiol.">
        <title>The Global Catalogue of Microorganisms (GCM) 10K type strain sequencing project: providing services to taxonomists for standard genome sequencing and annotation.</title>
        <authorList>
            <consortium name="The Broad Institute Genomics Platform"/>
            <consortium name="The Broad Institute Genome Sequencing Center for Infectious Disease"/>
            <person name="Wu L."/>
            <person name="Ma J."/>
        </authorList>
    </citation>
    <scope>NUCLEOTIDE SEQUENCE [LARGE SCALE GENOMIC DNA]</scope>
    <source>
        <strain evidence="9">JCM 9371</strain>
    </source>
</reference>
<dbReference type="PIRSF" id="PIRSF000137">
    <property type="entry name" value="Alcohol_oxidase"/>
    <property type="match status" value="1"/>
</dbReference>
<dbReference type="Gene3D" id="3.50.50.60">
    <property type="entry name" value="FAD/NAD(P)-binding domain"/>
    <property type="match status" value="1"/>
</dbReference>
<dbReference type="PROSITE" id="PS00624">
    <property type="entry name" value="GMC_OXRED_2"/>
    <property type="match status" value="1"/>
</dbReference>
<proteinExistence type="inferred from homology"/>
<comment type="similarity">
    <text evidence="2 5">Belongs to the GMC oxidoreductase family.</text>
</comment>
<dbReference type="PROSITE" id="PS00623">
    <property type="entry name" value="GMC_OXRED_1"/>
    <property type="match status" value="1"/>
</dbReference>
<feature type="domain" description="Glucose-methanol-choline oxidoreductase N-terminal" evidence="7">
    <location>
        <begin position="252"/>
        <end position="266"/>
    </location>
</feature>
<name>A0ABW2Y2F9_9ACTN</name>
<evidence type="ECO:0000313" key="8">
    <source>
        <dbReference type="EMBL" id="MFD0692230.1"/>
    </source>
</evidence>
<evidence type="ECO:0000259" key="6">
    <source>
        <dbReference type="PROSITE" id="PS00623"/>
    </source>
</evidence>
<accession>A0ABW2Y2F9</accession>
<protein>
    <submittedName>
        <fullName evidence="8">GMC family oxidoreductase</fullName>
    </submittedName>
</protein>
<evidence type="ECO:0000256" key="2">
    <source>
        <dbReference type="ARBA" id="ARBA00010790"/>
    </source>
</evidence>
<sequence>MTGAEYDHVIVGAGSAGCVLAARLSEDPGVSVCLVEAGPADTHADIRVPLGAGRLFRTRLDWDYDTHDEPFLGGRRLYLPRGRVLGGSSSLNGMVYMRGHRSDYDGWGLPGWTFADLLPYFTRSEDNERGASSHHGAGGDLSVSDGRSGNPMSAAFVDAAVQAGHPAVGDFNAPDAAEGFGHYQLTQRGGRRCSNAEAFLRPALRRPNLTVETDVQVHRIIVEGGRARGVVGARLDDPFEARAEREVIVCAGAYNSPQLLMLSGIGPADDLAALGVPVVADHPMVGRGLQDHPSANLVFTHALPVSLLAAGGPEHVRRFEEEGAGPLTSNVPEAGGFVRARSALPVPDLQFHAAPLMLLDGGLAAPTHHAISFGPCVLGARSRGSVTLASADPTAKPRIRHDYYGDDDDLRTMVAGLRIALDIARQSALAPYTETPYLVPESESDADLREYARRRTQTLFHPAGTCAMGTVLDAELRVRGIDGLRVVDASVMPALVRGNTNAPVTAIAERAADLVRGVTAPAPPVRTGAGGAAGASRA</sequence>
<dbReference type="Pfam" id="PF00732">
    <property type="entry name" value="GMC_oxred_N"/>
    <property type="match status" value="1"/>
</dbReference>